<dbReference type="Proteomes" id="UP000018291">
    <property type="component" value="Unassembled WGS sequence"/>
</dbReference>
<accession>R4Z0L9</accession>
<evidence type="ECO:0000313" key="4">
    <source>
        <dbReference type="EMBL" id="CCM64220.1"/>
    </source>
</evidence>
<keyword evidence="2" id="KW-0288">FMN</keyword>
<sequence>MSEPAEQVAQSEAAISRSTSHPALTTRFCELVGVRLPVVQTGMGWVSGATLTAATANAGGLGILASATMTFDELDAAIAKVAGATDAPFGVNLLPVQADLDKRLGLMEDRGVAVASFAGPPSAKVVSRLNDAGIVTMVTVGARRHAEKMAGIGVQCIIAQGGEGGGHTGAVPTSLLVPDVADAVGAGTAAGPNGDGVIVLGAGGYRDGRGLVTALAQGADGIAMGTRFLLTAESGVPDDIKAIYLKTPVTGTVRTTAIDGAPQRVIATDVISALESGIAPVRVANALRNALRFRALTGTSLKDLVQTGLAMRKSQDLTWAQLAMAANAPMLTKAAMVDGQAEVGILPTGQVVGVIDSLPTVAEVLGDIVTEAEATLERLAG</sequence>
<dbReference type="STRING" id="1229780.BN381_350080"/>
<dbReference type="CDD" id="cd04730">
    <property type="entry name" value="NPD_like"/>
    <property type="match status" value="1"/>
</dbReference>
<keyword evidence="3" id="KW-0560">Oxidoreductase</keyword>
<proteinExistence type="predicted"/>
<keyword evidence="5" id="KW-1185">Reference proteome</keyword>
<dbReference type="eggNOG" id="COG2070">
    <property type="taxonomic scope" value="Bacteria"/>
</dbReference>
<dbReference type="Gene3D" id="3.20.20.70">
    <property type="entry name" value="Aldolase class I"/>
    <property type="match status" value="1"/>
</dbReference>
<evidence type="ECO:0000256" key="3">
    <source>
        <dbReference type="ARBA" id="ARBA00023002"/>
    </source>
</evidence>
<dbReference type="InterPro" id="IPR013785">
    <property type="entry name" value="Aldolase_TIM"/>
</dbReference>
<dbReference type="GO" id="GO:0018580">
    <property type="term" value="F:nitronate monooxygenase activity"/>
    <property type="evidence" value="ECO:0007669"/>
    <property type="project" value="InterPro"/>
</dbReference>
<dbReference type="InterPro" id="IPR004136">
    <property type="entry name" value="NMO"/>
</dbReference>
<evidence type="ECO:0000256" key="1">
    <source>
        <dbReference type="ARBA" id="ARBA00022630"/>
    </source>
</evidence>
<keyword evidence="4" id="KW-0223">Dioxygenase</keyword>
<name>R4Z0L9_9ACTN</name>
<evidence type="ECO:0000256" key="2">
    <source>
        <dbReference type="ARBA" id="ARBA00022643"/>
    </source>
</evidence>
<organism evidence="4 5">
    <name type="scientific">Candidatus Neomicrothrix parvicella RN1</name>
    <dbReference type="NCBI Taxonomy" id="1229780"/>
    <lineage>
        <taxon>Bacteria</taxon>
        <taxon>Bacillati</taxon>
        <taxon>Actinomycetota</taxon>
        <taxon>Acidimicrobiia</taxon>
        <taxon>Acidimicrobiales</taxon>
        <taxon>Microthrixaceae</taxon>
        <taxon>Candidatus Neomicrothrix</taxon>
    </lineage>
</organism>
<reference evidence="4 5" key="1">
    <citation type="journal article" date="2013" name="ISME J.">
        <title>Metabolic model for the filamentous 'Candidatus Microthrix parvicella' based on genomic and metagenomic analyses.</title>
        <authorList>
            <person name="Jon McIlroy S."/>
            <person name="Kristiansen R."/>
            <person name="Albertsen M."/>
            <person name="Michael Karst S."/>
            <person name="Rossetti S."/>
            <person name="Lund Nielsen J."/>
            <person name="Tandoi V."/>
            <person name="James Seviour R."/>
            <person name="Nielsen P.H."/>
        </authorList>
    </citation>
    <scope>NUCLEOTIDE SEQUENCE [LARGE SCALE GENOMIC DNA]</scope>
    <source>
        <strain evidence="4 5">RN1</strain>
    </source>
</reference>
<dbReference type="HOGENOM" id="CLU_038732_1_1_11"/>
<dbReference type="OrthoDB" id="9778912at2"/>
<evidence type="ECO:0000313" key="5">
    <source>
        <dbReference type="Proteomes" id="UP000018291"/>
    </source>
</evidence>
<dbReference type="Pfam" id="PF03060">
    <property type="entry name" value="NMO"/>
    <property type="match status" value="1"/>
</dbReference>
<dbReference type="GO" id="GO:0051213">
    <property type="term" value="F:dioxygenase activity"/>
    <property type="evidence" value="ECO:0007669"/>
    <property type="project" value="UniProtKB-KW"/>
</dbReference>
<dbReference type="SUPFAM" id="SSF51412">
    <property type="entry name" value="Inosine monophosphate dehydrogenase (IMPDH)"/>
    <property type="match status" value="1"/>
</dbReference>
<dbReference type="PANTHER" id="PTHR32332:SF20">
    <property type="entry name" value="2-NITROPROPANE DIOXYGENASE-LIKE PROTEIN"/>
    <property type="match status" value="1"/>
</dbReference>
<gene>
    <name evidence="4" type="ORF">BN381_350080</name>
</gene>
<keyword evidence="1" id="KW-0285">Flavoprotein</keyword>
<dbReference type="EMBL" id="CANL01000029">
    <property type="protein sequence ID" value="CCM64220.1"/>
    <property type="molecule type" value="Genomic_DNA"/>
</dbReference>
<protein>
    <submittedName>
        <fullName evidence="4">2-nitropropane dioxygenase NPD</fullName>
    </submittedName>
</protein>
<dbReference type="PANTHER" id="PTHR32332">
    <property type="entry name" value="2-NITROPROPANE DIOXYGENASE"/>
    <property type="match status" value="1"/>
</dbReference>
<comment type="caution">
    <text evidence="4">The sequence shown here is derived from an EMBL/GenBank/DDBJ whole genome shotgun (WGS) entry which is preliminary data.</text>
</comment>
<dbReference type="RefSeq" id="WP_012227967.1">
    <property type="nucleotide sequence ID" value="NZ_HG422565.1"/>
</dbReference>
<dbReference type="AlphaFoldDB" id="R4Z0L9"/>